<dbReference type="EMBL" id="QLYX01000002">
    <property type="protein sequence ID" value="RAY16389.1"/>
    <property type="molecule type" value="Genomic_DNA"/>
</dbReference>
<reference evidence="6 7" key="1">
    <citation type="submission" date="2018-06" db="EMBL/GenBank/DDBJ databases">
        <title>Actinomadura craniellae sp. nov. isolated from marine sponge Craniella sp.</title>
        <authorList>
            <person name="Li L."/>
            <person name="Xu Q.H."/>
            <person name="Lin H.W."/>
            <person name="Lu Y.H."/>
        </authorList>
    </citation>
    <scope>NUCLEOTIDE SEQUENCE [LARGE SCALE GENOMIC DNA]</scope>
    <source>
        <strain evidence="6 7">LHW63021</strain>
    </source>
</reference>
<dbReference type="SMART" id="SM00849">
    <property type="entry name" value="Lactamase_B"/>
    <property type="match status" value="1"/>
</dbReference>
<dbReference type="InterPro" id="IPR051013">
    <property type="entry name" value="MBL_superfamily_lactonases"/>
</dbReference>
<dbReference type="GO" id="GO:0016787">
    <property type="term" value="F:hydrolase activity"/>
    <property type="evidence" value="ECO:0007669"/>
    <property type="project" value="UniProtKB-KW"/>
</dbReference>
<keyword evidence="7" id="KW-1185">Reference proteome</keyword>
<keyword evidence="3 6" id="KW-0378">Hydrolase</keyword>
<evidence type="ECO:0000256" key="3">
    <source>
        <dbReference type="ARBA" id="ARBA00022801"/>
    </source>
</evidence>
<sequence>MRVHHLNCGTMLPLGGWLMGGQGHPLSTAPLVTHCLLIETDAGLVLVDTGFGMRCVEQPVQVLGRQFMAACRPRLDPAETALRQVIALGHSAEDVRHIVLTHLDLDHAGGLADFPHATVHLHETERQAAAAPSSVSEKQRYRPIQWEHGPDWRTYSGADGERWFGFEAVRELAGLPEDILLVPLAGHSRGHTGVAVRTGDRWLLHAGDAFFFRGEVDPARPYCPPGLRVFQTVVQEDGAARHTNRRRLADLVGGHGDQVDVFCAHDLTQLRETSRL</sequence>
<evidence type="ECO:0000313" key="6">
    <source>
        <dbReference type="EMBL" id="RAY16389.1"/>
    </source>
</evidence>
<dbReference type="SUPFAM" id="SSF56281">
    <property type="entry name" value="Metallo-hydrolase/oxidoreductase"/>
    <property type="match status" value="1"/>
</dbReference>
<comment type="similarity">
    <text evidence="1">Belongs to the metallo-beta-lactamase superfamily.</text>
</comment>
<dbReference type="PANTHER" id="PTHR42978">
    <property type="entry name" value="QUORUM-QUENCHING LACTONASE YTNP-RELATED-RELATED"/>
    <property type="match status" value="1"/>
</dbReference>
<dbReference type="CDD" id="cd07742">
    <property type="entry name" value="metallo-hydrolase-like_MBL-fold"/>
    <property type="match status" value="1"/>
</dbReference>
<name>A0A365HBH1_9ACTN</name>
<dbReference type="GO" id="GO:0046872">
    <property type="term" value="F:metal ion binding"/>
    <property type="evidence" value="ECO:0007669"/>
    <property type="project" value="UniProtKB-KW"/>
</dbReference>
<dbReference type="Proteomes" id="UP000251891">
    <property type="component" value="Unassembled WGS sequence"/>
</dbReference>
<evidence type="ECO:0000256" key="1">
    <source>
        <dbReference type="ARBA" id="ARBA00007749"/>
    </source>
</evidence>
<dbReference type="PANTHER" id="PTHR42978:SF3">
    <property type="entry name" value="BLR3078 PROTEIN"/>
    <property type="match status" value="1"/>
</dbReference>
<proteinExistence type="inferred from homology"/>
<dbReference type="Gene3D" id="3.60.15.10">
    <property type="entry name" value="Ribonuclease Z/Hydroxyacylglutathione hydrolase-like"/>
    <property type="match status" value="1"/>
</dbReference>
<comment type="caution">
    <text evidence="6">The sequence shown here is derived from an EMBL/GenBank/DDBJ whole genome shotgun (WGS) entry which is preliminary data.</text>
</comment>
<accession>A0A365HBH1</accession>
<dbReference type="InterPro" id="IPR001279">
    <property type="entry name" value="Metallo-B-lactamas"/>
</dbReference>
<dbReference type="AlphaFoldDB" id="A0A365HBH1"/>
<evidence type="ECO:0000256" key="2">
    <source>
        <dbReference type="ARBA" id="ARBA00022723"/>
    </source>
</evidence>
<dbReference type="OrthoDB" id="5177904at2"/>
<protein>
    <submittedName>
        <fullName evidence="6">MBL fold metallo-hydrolase</fullName>
    </submittedName>
</protein>
<evidence type="ECO:0000313" key="7">
    <source>
        <dbReference type="Proteomes" id="UP000251891"/>
    </source>
</evidence>
<organism evidence="6 7">
    <name type="scientific">Actinomadura craniellae</name>
    <dbReference type="NCBI Taxonomy" id="2231787"/>
    <lineage>
        <taxon>Bacteria</taxon>
        <taxon>Bacillati</taxon>
        <taxon>Actinomycetota</taxon>
        <taxon>Actinomycetes</taxon>
        <taxon>Streptosporangiales</taxon>
        <taxon>Thermomonosporaceae</taxon>
        <taxon>Actinomadura</taxon>
    </lineage>
</organism>
<dbReference type="InterPro" id="IPR036866">
    <property type="entry name" value="RibonucZ/Hydroxyglut_hydro"/>
</dbReference>
<dbReference type="Pfam" id="PF00753">
    <property type="entry name" value="Lactamase_B"/>
    <property type="match status" value="1"/>
</dbReference>
<keyword evidence="2" id="KW-0479">Metal-binding</keyword>
<evidence type="ECO:0000256" key="4">
    <source>
        <dbReference type="ARBA" id="ARBA00022833"/>
    </source>
</evidence>
<feature type="domain" description="Metallo-beta-lactamase" evidence="5">
    <location>
        <begin position="32"/>
        <end position="265"/>
    </location>
</feature>
<evidence type="ECO:0000259" key="5">
    <source>
        <dbReference type="SMART" id="SM00849"/>
    </source>
</evidence>
<keyword evidence="4" id="KW-0862">Zinc</keyword>
<gene>
    <name evidence="6" type="ORF">DPM19_05805</name>
</gene>
<dbReference type="RefSeq" id="WP_111863728.1">
    <property type="nucleotide sequence ID" value="NZ_QLYX01000002.1"/>
</dbReference>